<evidence type="ECO:0000256" key="2">
    <source>
        <dbReference type="ARBA" id="ARBA00004703"/>
    </source>
</evidence>
<feature type="compositionally biased region" description="Acidic residues" evidence="10">
    <location>
        <begin position="457"/>
        <end position="472"/>
    </location>
</feature>
<feature type="region of interest" description="Disordered" evidence="10">
    <location>
        <begin position="630"/>
        <end position="828"/>
    </location>
</feature>
<evidence type="ECO:0000256" key="10">
    <source>
        <dbReference type="SAM" id="MobiDB-lite"/>
    </source>
</evidence>
<dbReference type="PROSITE" id="PS51845">
    <property type="entry name" value="PDEASE_I_2"/>
    <property type="match status" value="1"/>
</dbReference>
<feature type="compositionally biased region" description="Polar residues" evidence="10">
    <location>
        <begin position="703"/>
        <end position="731"/>
    </location>
</feature>
<dbReference type="GO" id="GO:0046872">
    <property type="term" value="F:metal ion binding"/>
    <property type="evidence" value="ECO:0007669"/>
    <property type="project" value="UniProtKB-KW"/>
</dbReference>
<dbReference type="InterPro" id="IPR023174">
    <property type="entry name" value="PDEase_CS"/>
</dbReference>
<evidence type="ECO:0000259" key="11">
    <source>
        <dbReference type="PROSITE" id="PS51845"/>
    </source>
</evidence>
<feature type="compositionally biased region" description="Low complexity" evidence="10">
    <location>
        <begin position="946"/>
        <end position="957"/>
    </location>
</feature>
<feature type="binding site" evidence="7">
    <location>
        <begin position="194"/>
        <end position="198"/>
    </location>
    <ligand>
        <name>AMP</name>
        <dbReference type="ChEBI" id="CHEBI:456215"/>
    </ligand>
</feature>
<feature type="compositionally biased region" description="Low complexity" evidence="10">
    <location>
        <begin position="559"/>
        <end position="568"/>
    </location>
</feature>
<feature type="binding site" evidence="7">
    <location>
        <position position="344"/>
    </location>
    <ligand>
        <name>AMP</name>
        <dbReference type="ChEBI" id="CHEBI:456215"/>
    </ligand>
</feature>
<feature type="region of interest" description="Disordered" evidence="10">
    <location>
        <begin position="936"/>
        <end position="976"/>
    </location>
</feature>
<evidence type="ECO:0000256" key="6">
    <source>
        <dbReference type="PIRSR" id="PIRSR623088-1"/>
    </source>
</evidence>
<dbReference type="InterPro" id="IPR036971">
    <property type="entry name" value="PDEase_catalytic_dom_sf"/>
</dbReference>
<feature type="compositionally biased region" description="Polar residues" evidence="10">
    <location>
        <begin position="783"/>
        <end position="799"/>
    </location>
</feature>
<dbReference type="Pfam" id="PF00233">
    <property type="entry name" value="PDEase_I"/>
    <property type="match status" value="1"/>
</dbReference>
<evidence type="ECO:0000256" key="9">
    <source>
        <dbReference type="RuleBase" id="RU363067"/>
    </source>
</evidence>
<accession>A0A147BMN6</accession>
<sequence>MIPYSTCMGFSSSSRRDRRAASWTVCKSQIQQRRSTVVVETGVDGIVSVRVVECTEEETGASQIAARPTILSESEYNLLEALDIGIDRPLTTTPFLTLYRRRERQPVLQPWSHLMNILDDSYHGVSERLLGQVDRWAFNTFALDVSSGGRSTPLLLVHLFHEYGFLASFKLDVVRVWHCFNLIAAGYHSNNPYHNSVHAADVTQAMHCFLLESKIREHMTPVEAMAALIAAVTHDLDHPGVNQPFLIATSNHLAALYKNFSVLENHHWRSAISCLRQSGIFDHLDSSVWDEMEYHIRSLILATDITRQQEFLSRFKRYMENNALDMADKEYRHFILQIALKCADLGNPCRPWDISHRWSLQVCKEFYRQGDFEKRLNIPVTPICDRERTTVAKIQADFFKFVVSPLFEIWDQFLDTELSRELLNNLRLNHVQWEKKVAIEAIAASSFETDLNAPLASEEEEGDLEFEDEEETLPPLLTRGRGGAAAYSWMEESLGSGAWGRRHSMPLSLPKLPSRTVIRRRRQSLPLSSLALPPQPDQTSEVPAGPRSPRVSAEDLQPTTSLLSLSSTAEGAPVTTLLQRSSRESERRLVHQPVSYPPYRRTSEPFVAAASRRHFPRRSESVFAFTSTEVEPYEELPGHEVENKRQQEVEEESVQPTGSKGNDDSAKGDDASRPSSKPAGGNSHDSDDGPSDSLECKDGRCTPPSSATMASLMTSPSTMVTASNQGTNAQPLQHDALSLGLGSRNDAGRSFSQELSSKMQNNQGCLQQNTQLPARPQDPCASHPSSGCSTPKSGATNVDSGPPLPPWSHRVSLSSEREAQQLEFDHPPEALWRNCARFNSRRSSAPTTLGGGERQVSFWGDQNPSRDEELSGPPPPPSSLIGALRRRSSVPTEQHLAELGNTELAKLARTAAAAFGRRPMPRTLMRRHSIAFLEPVAPSSESEDGSSTCATSTACSTRRGSCVPPRRISDSSRDEDETRDLFLPFVASTSSSGAATSPGALRRRRGSLPADVPLPLMVCAEKPPGRTGVSVDPLDPTRRRGSTGEILSCLIGPYGALHALQNLPRRGSGGGLELLSGLWRSRGAAIGGGSDWSPGSSVVPPQPVSVAGRFKLQRQACSLESTGLQSTCSSAAGSVFSTTQRRGSFPLDFSLFSFSSGELFCCDDGGD</sequence>
<feature type="binding site" evidence="7">
    <location>
        <position position="235"/>
    </location>
    <ligand>
        <name>AMP</name>
        <dbReference type="ChEBI" id="CHEBI:456215"/>
    </ligand>
</feature>
<dbReference type="SUPFAM" id="SSF109604">
    <property type="entry name" value="HD-domain/PDEase-like"/>
    <property type="match status" value="1"/>
</dbReference>
<dbReference type="SMART" id="SM00471">
    <property type="entry name" value="HDc"/>
    <property type="match status" value="1"/>
</dbReference>
<evidence type="ECO:0000256" key="1">
    <source>
        <dbReference type="ARBA" id="ARBA00000621"/>
    </source>
</evidence>
<dbReference type="FunFam" id="1.10.1300.10:FF:000004">
    <property type="entry name" value="Phosphodiesterase"/>
    <property type="match status" value="1"/>
</dbReference>
<comment type="catalytic activity">
    <reaction evidence="1">
        <text>3',5'-cyclic AMP + H2O = AMP + H(+)</text>
        <dbReference type="Rhea" id="RHEA:25277"/>
        <dbReference type="ChEBI" id="CHEBI:15377"/>
        <dbReference type="ChEBI" id="CHEBI:15378"/>
        <dbReference type="ChEBI" id="CHEBI:58165"/>
        <dbReference type="ChEBI" id="CHEBI:456215"/>
        <dbReference type="EC" id="3.1.4.53"/>
    </reaction>
</comment>
<feature type="active site" description="Proton donor" evidence="6">
    <location>
        <position position="194"/>
    </location>
</feature>
<dbReference type="AlphaFoldDB" id="A0A147BMN6"/>
<reference evidence="12" key="1">
    <citation type="journal article" date="2018" name="PLoS Negl. Trop. Dis.">
        <title>Sialome diversity of ticks revealed by RNAseq of single tick salivary glands.</title>
        <authorList>
            <person name="Perner J."/>
            <person name="Kropackova S."/>
            <person name="Kopacek P."/>
            <person name="Ribeiro J.M."/>
        </authorList>
    </citation>
    <scope>NUCLEOTIDE SEQUENCE</scope>
    <source>
        <strain evidence="12">Siblings of single egg batch collected in Ceske Budejovice</strain>
        <tissue evidence="12">Salivary glands</tissue>
    </source>
</reference>
<dbReference type="InterPro" id="IPR002073">
    <property type="entry name" value="PDEase_catalytic_dom"/>
</dbReference>
<dbReference type="GO" id="GO:0004115">
    <property type="term" value="F:3',5'-cyclic-AMP phosphodiesterase activity"/>
    <property type="evidence" value="ECO:0007669"/>
    <property type="project" value="UniProtKB-EC"/>
</dbReference>
<dbReference type="EMBL" id="GEGO01003371">
    <property type="protein sequence ID" value="JAR92033.1"/>
    <property type="molecule type" value="Transcribed_RNA"/>
</dbReference>
<feature type="region of interest" description="Disordered" evidence="10">
    <location>
        <begin position="841"/>
        <end position="879"/>
    </location>
</feature>
<feature type="binding site" evidence="8">
    <location>
        <position position="198"/>
    </location>
    <ligand>
        <name>Zn(2+)</name>
        <dbReference type="ChEBI" id="CHEBI:29105"/>
        <label>1</label>
    </ligand>
</feature>
<dbReference type="InterPro" id="IPR023088">
    <property type="entry name" value="PDEase"/>
</dbReference>
<feature type="domain" description="PDEase" evidence="11">
    <location>
        <begin position="100"/>
        <end position="440"/>
    </location>
</feature>
<evidence type="ECO:0000256" key="4">
    <source>
        <dbReference type="ARBA" id="ARBA00022801"/>
    </source>
</evidence>
<dbReference type="PROSITE" id="PS00126">
    <property type="entry name" value="PDEASE_I_1"/>
    <property type="match status" value="1"/>
</dbReference>
<feature type="region of interest" description="Disordered" evidence="10">
    <location>
        <begin position="526"/>
        <end position="600"/>
    </location>
</feature>
<feature type="compositionally biased region" description="Basic and acidic residues" evidence="10">
    <location>
        <begin position="661"/>
        <end position="672"/>
    </location>
</feature>
<dbReference type="Gene3D" id="1.10.1300.10">
    <property type="entry name" value="3'5'-cyclic nucleotide phosphodiesterase, catalytic domain"/>
    <property type="match status" value="1"/>
</dbReference>
<comment type="similarity">
    <text evidence="5">Belongs to the cyclic nucleotide phosphodiesterase family. PDE7 subfamily.</text>
</comment>
<dbReference type="CDD" id="cd00077">
    <property type="entry name" value="HDc"/>
    <property type="match status" value="1"/>
</dbReference>
<feature type="binding site" evidence="8">
    <location>
        <position position="344"/>
    </location>
    <ligand>
        <name>Zn(2+)</name>
        <dbReference type="ChEBI" id="CHEBI:29105"/>
        <label>1</label>
    </ligand>
</feature>
<evidence type="ECO:0000256" key="7">
    <source>
        <dbReference type="PIRSR" id="PIRSR623088-2"/>
    </source>
</evidence>
<dbReference type="InterPro" id="IPR003607">
    <property type="entry name" value="HD/PDEase_dom"/>
</dbReference>
<feature type="binding site" evidence="7">
    <location>
        <position position="395"/>
    </location>
    <ligand>
        <name>AMP</name>
        <dbReference type="ChEBI" id="CHEBI:456215"/>
    </ligand>
</feature>
<organism evidence="12">
    <name type="scientific">Ixodes ricinus</name>
    <name type="common">Common tick</name>
    <name type="synonym">Acarus ricinus</name>
    <dbReference type="NCBI Taxonomy" id="34613"/>
    <lineage>
        <taxon>Eukaryota</taxon>
        <taxon>Metazoa</taxon>
        <taxon>Ecdysozoa</taxon>
        <taxon>Arthropoda</taxon>
        <taxon>Chelicerata</taxon>
        <taxon>Arachnida</taxon>
        <taxon>Acari</taxon>
        <taxon>Parasitiformes</taxon>
        <taxon>Ixodida</taxon>
        <taxon>Ixodoidea</taxon>
        <taxon>Ixodidae</taxon>
        <taxon>Ixodinae</taxon>
        <taxon>Ixodes</taxon>
    </lineage>
</organism>
<feature type="binding site" evidence="8">
    <location>
        <position position="235"/>
    </location>
    <ligand>
        <name>Zn(2+)</name>
        <dbReference type="ChEBI" id="CHEBI:29105"/>
        <label>1</label>
    </ligand>
</feature>
<comment type="pathway">
    <text evidence="2">Purine metabolism; 3',5'-cyclic AMP degradation; AMP from 3',5'-cyclic AMP: step 1/1.</text>
</comment>
<feature type="binding site" evidence="8">
    <location>
        <position position="234"/>
    </location>
    <ligand>
        <name>Zn(2+)</name>
        <dbReference type="ChEBI" id="CHEBI:29105"/>
        <label>1</label>
    </ligand>
</feature>
<evidence type="ECO:0000256" key="5">
    <source>
        <dbReference type="ARBA" id="ARBA00061458"/>
    </source>
</evidence>
<evidence type="ECO:0000256" key="8">
    <source>
        <dbReference type="PIRSR" id="PIRSR623088-3"/>
    </source>
</evidence>
<name>A0A147BMN6_IXORI</name>
<dbReference type="EC" id="3.1.4.-" evidence="9"/>
<proteinExistence type="inferred from homology"/>
<keyword evidence="4 9" id="KW-0378">Hydrolase</keyword>
<dbReference type="PANTHER" id="PTHR11347">
    <property type="entry name" value="CYCLIC NUCLEOTIDE PHOSPHODIESTERASE"/>
    <property type="match status" value="1"/>
</dbReference>
<comment type="cofactor">
    <cofactor evidence="9">
        <name>a divalent metal cation</name>
        <dbReference type="ChEBI" id="CHEBI:60240"/>
    </cofactor>
    <text evidence="9">Binds 2 divalent metal cations per subunit. Site 1 may preferentially bind zinc ions, while site 2 has a preference for magnesium and/or manganese ions.</text>
</comment>
<protein>
    <recommendedName>
        <fullName evidence="9">Phosphodiesterase</fullName>
        <ecNumber evidence="9">3.1.4.-</ecNumber>
    </recommendedName>
</protein>
<feature type="compositionally biased region" description="Polar residues" evidence="10">
    <location>
        <begin position="750"/>
        <end position="772"/>
    </location>
</feature>
<feature type="compositionally biased region" description="Basic and acidic residues" evidence="10">
    <location>
        <begin position="815"/>
        <end position="828"/>
    </location>
</feature>
<dbReference type="PRINTS" id="PR00387">
    <property type="entry name" value="PDIESTERASE1"/>
</dbReference>
<feature type="region of interest" description="Disordered" evidence="10">
    <location>
        <begin position="452"/>
        <end position="480"/>
    </location>
</feature>
<evidence type="ECO:0000313" key="12">
    <source>
        <dbReference type="EMBL" id="JAR92033.1"/>
    </source>
</evidence>
<feature type="binding site" evidence="8">
    <location>
        <position position="235"/>
    </location>
    <ligand>
        <name>Zn(2+)</name>
        <dbReference type="ChEBI" id="CHEBI:29105"/>
        <label>2</label>
    </ligand>
</feature>
<dbReference type="GO" id="GO:0007165">
    <property type="term" value="P:signal transduction"/>
    <property type="evidence" value="ECO:0007669"/>
    <property type="project" value="InterPro"/>
</dbReference>
<keyword evidence="3 8" id="KW-0479">Metal-binding</keyword>
<evidence type="ECO:0000256" key="3">
    <source>
        <dbReference type="ARBA" id="ARBA00022723"/>
    </source>
</evidence>
<feature type="compositionally biased region" description="Basic and acidic residues" evidence="10">
    <location>
        <begin position="636"/>
        <end position="648"/>
    </location>
</feature>